<organism evidence="1 2">
    <name type="scientific">candidate division WWE3 bacterium RIFOXYC1_FULL_39_7</name>
    <dbReference type="NCBI Taxonomy" id="1802643"/>
    <lineage>
        <taxon>Bacteria</taxon>
        <taxon>Katanobacteria</taxon>
    </lineage>
</organism>
<evidence type="ECO:0000313" key="1">
    <source>
        <dbReference type="EMBL" id="OGC69543.1"/>
    </source>
</evidence>
<dbReference type="Gene3D" id="2.70.70.10">
    <property type="entry name" value="Glucose Permease (Domain IIA)"/>
    <property type="match status" value="1"/>
</dbReference>
<reference evidence="1 2" key="1">
    <citation type="journal article" date="2016" name="Nat. Commun.">
        <title>Thousands of microbial genomes shed light on interconnected biogeochemical processes in an aquifer system.</title>
        <authorList>
            <person name="Anantharaman K."/>
            <person name="Brown C.T."/>
            <person name="Hug L.A."/>
            <person name="Sharon I."/>
            <person name="Castelle C.J."/>
            <person name="Probst A.J."/>
            <person name="Thomas B.C."/>
            <person name="Singh A."/>
            <person name="Wilkins M.J."/>
            <person name="Karaoz U."/>
            <person name="Brodie E.L."/>
            <person name="Williams K.H."/>
            <person name="Hubbard S.S."/>
            <person name="Banfield J.F."/>
        </authorList>
    </citation>
    <scope>NUCLEOTIDE SEQUENCE [LARGE SCALE GENOMIC DNA]</scope>
</reference>
<comment type="caution">
    <text evidence="1">The sequence shown here is derived from an EMBL/GenBank/DDBJ whole genome shotgun (WGS) entry which is preliminary data.</text>
</comment>
<gene>
    <name evidence="1" type="ORF">A2415_05340</name>
</gene>
<accession>A0A1F4WKW4</accession>
<proteinExistence type="predicted"/>
<sequence>MAERILVVFERLGGSSEKLWHALGYSACEYETPIRPRDGEMVRFWSDSPSHVGTYRHARDLITPDPLVRPLPIYAPQTGRVICLVQDHDKFGDGAGFLPYTNYITVQAGQHEFYEICHIAKGSVQVGVGEVVHKGEQIAMTGVNGWMTDRRHCHILVGRWRGKIGGEFESLRIRFGGMGF</sequence>
<dbReference type="Proteomes" id="UP000179113">
    <property type="component" value="Unassembled WGS sequence"/>
</dbReference>
<evidence type="ECO:0000313" key="2">
    <source>
        <dbReference type="Proteomes" id="UP000179113"/>
    </source>
</evidence>
<name>A0A1F4WKW4_UNCKA</name>
<dbReference type="InterPro" id="IPR011055">
    <property type="entry name" value="Dup_hybrid_motif"/>
</dbReference>
<dbReference type="SUPFAM" id="SSF51261">
    <property type="entry name" value="Duplicated hybrid motif"/>
    <property type="match status" value="1"/>
</dbReference>
<dbReference type="EMBL" id="MEWA01000020">
    <property type="protein sequence ID" value="OGC69543.1"/>
    <property type="molecule type" value="Genomic_DNA"/>
</dbReference>
<protein>
    <submittedName>
        <fullName evidence="1">Uncharacterized protein</fullName>
    </submittedName>
</protein>
<dbReference type="AlphaFoldDB" id="A0A1F4WKW4"/>